<dbReference type="InterPro" id="IPR017975">
    <property type="entry name" value="Tubulin_CS"/>
</dbReference>
<gene>
    <name evidence="16" type="ORF">HICCMSTLAB_LOCUS3486</name>
</gene>
<keyword evidence="10" id="KW-0539">Nucleus</keyword>
<dbReference type="GO" id="GO:0005814">
    <property type="term" value="C:centriole"/>
    <property type="evidence" value="ECO:0007669"/>
    <property type="project" value="UniProtKB-SubCell"/>
</dbReference>
<evidence type="ECO:0000256" key="11">
    <source>
        <dbReference type="ARBA" id="ARBA00023273"/>
    </source>
</evidence>
<evidence type="ECO:0000256" key="13">
    <source>
        <dbReference type="ARBA" id="ARBA00046149"/>
    </source>
</evidence>
<comment type="subcellular location">
    <subcellularLocation>
        <location evidence="3">Cell projection</location>
        <location evidence="3">Cilium</location>
    </subcellularLocation>
    <subcellularLocation>
        <location evidence="1">Cytoplasm</location>
        <location evidence="1">Cytoskeleton</location>
        <location evidence="1">Microtubule organizing center</location>
        <location evidence="1">Centrosome</location>
        <location evidence="1">Centriole</location>
    </subcellularLocation>
    <subcellularLocation>
        <location evidence="2">Nucleus</location>
    </subcellularLocation>
</comment>
<evidence type="ECO:0000256" key="6">
    <source>
        <dbReference type="ARBA" id="ARBA00022701"/>
    </source>
</evidence>
<evidence type="ECO:0000313" key="17">
    <source>
        <dbReference type="Proteomes" id="UP000786811"/>
    </source>
</evidence>
<dbReference type="InterPro" id="IPR000217">
    <property type="entry name" value="Tubulin"/>
</dbReference>
<evidence type="ECO:0000256" key="14">
    <source>
        <dbReference type="RuleBase" id="RU000352"/>
    </source>
</evidence>
<keyword evidence="6 14" id="KW-0493">Microtubule</keyword>
<evidence type="ECO:0000256" key="9">
    <source>
        <dbReference type="ARBA" id="ARBA00023134"/>
    </source>
</evidence>
<evidence type="ECO:0000259" key="15">
    <source>
        <dbReference type="SMART" id="SM00864"/>
    </source>
</evidence>
<dbReference type="SMART" id="SM00864">
    <property type="entry name" value="Tubulin"/>
    <property type="match status" value="1"/>
</dbReference>
<feature type="domain" description="Tubulin/FtsZ GTPase" evidence="15">
    <location>
        <begin position="43"/>
        <end position="246"/>
    </location>
</feature>
<evidence type="ECO:0000256" key="5">
    <source>
        <dbReference type="ARBA" id="ARBA00014184"/>
    </source>
</evidence>
<dbReference type="SUPFAM" id="SSF52490">
    <property type="entry name" value="Tubulin nucleotide-binding domain-like"/>
    <property type="match status" value="1"/>
</dbReference>
<dbReference type="SUPFAM" id="SSF55307">
    <property type="entry name" value="Tubulin C-terminal domain-like"/>
    <property type="match status" value="1"/>
</dbReference>
<comment type="similarity">
    <text evidence="4 14">Belongs to the tubulin family.</text>
</comment>
<dbReference type="EMBL" id="CAJNRD030001118">
    <property type="protein sequence ID" value="CAG5082203.1"/>
    <property type="molecule type" value="Genomic_DNA"/>
</dbReference>
<proteinExistence type="inferred from homology"/>
<evidence type="ECO:0000256" key="1">
    <source>
        <dbReference type="ARBA" id="ARBA00004114"/>
    </source>
</evidence>
<dbReference type="GO" id="GO:0005200">
    <property type="term" value="F:structural constituent of cytoskeleton"/>
    <property type="evidence" value="ECO:0007669"/>
    <property type="project" value="InterPro"/>
</dbReference>
<dbReference type="PROSITE" id="PS00227">
    <property type="entry name" value="TUBULIN"/>
    <property type="match status" value="1"/>
</dbReference>
<dbReference type="OrthoDB" id="10250004at2759"/>
<name>A0A8J2H7G0_COTCN</name>
<dbReference type="CDD" id="cd02189">
    <property type="entry name" value="delta_zeta_tubulin-like"/>
    <property type="match status" value="1"/>
</dbReference>
<dbReference type="InterPro" id="IPR002967">
    <property type="entry name" value="Delta_tubulin"/>
</dbReference>
<evidence type="ECO:0000256" key="12">
    <source>
        <dbReference type="ARBA" id="ARBA00030594"/>
    </source>
</evidence>
<protein>
    <recommendedName>
        <fullName evidence="5">Tubulin delta chain</fullName>
    </recommendedName>
    <alternativeName>
        <fullName evidence="12">Delta-tubulin</fullName>
    </alternativeName>
</protein>
<dbReference type="PRINTS" id="PR01224">
    <property type="entry name" value="DELTATUBULIN"/>
</dbReference>
<organism evidence="16 17">
    <name type="scientific">Cotesia congregata</name>
    <name type="common">Parasitoid wasp</name>
    <name type="synonym">Apanteles congregatus</name>
    <dbReference type="NCBI Taxonomy" id="51543"/>
    <lineage>
        <taxon>Eukaryota</taxon>
        <taxon>Metazoa</taxon>
        <taxon>Ecdysozoa</taxon>
        <taxon>Arthropoda</taxon>
        <taxon>Hexapoda</taxon>
        <taxon>Insecta</taxon>
        <taxon>Pterygota</taxon>
        <taxon>Neoptera</taxon>
        <taxon>Endopterygota</taxon>
        <taxon>Hymenoptera</taxon>
        <taxon>Apocrita</taxon>
        <taxon>Ichneumonoidea</taxon>
        <taxon>Braconidae</taxon>
        <taxon>Microgastrinae</taxon>
        <taxon>Cotesia</taxon>
    </lineage>
</organism>
<dbReference type="InterPro" id="IPR003008">
    <property type="entry name" value="Tubulin_FtsZ_GTPase"/>
</dbReference>
<reference evidence="16" key="1">
    <citation type="submission" date="2021-04" db="EMBL/GenBank/DDBJ databases">
        <authorList>
            <person name="Chebbi M.A.C M."/>
        </authorList>
    </citation>
    <scope>NUCLEOTIDE SEQUENCE</scope>
</reference>
<evidence type="ECO:0000256" key="7">
    <source>
        <dbReference type="ARBA" id="ARBA00022741"/>
    </source>
</evidence>
<keyword evidence="9 14" id="KW-0342">GTP-binding</keyword>
<dbReference type="GO" id="GO:0007017">
    <property type="term" value="P:microtubule-based process"/>
    <property type="evidence" value="ECO:0007669"/>
    <property type="project" value="InterPro"/>
</dbReference>
<comment type="function">
    <text evidence="13">Acts as a positive regulator of hedgehog signaling and regulates ciliary function.</text>
</comment>
<dbReference type="GO" id="GO:0005634">
    <property type="term" value="C:nucleus"/>
    <property type="evidence" value="ECO:0007669"/>
    <property type="project" value="UniProtKB-SubCell"/>
</dbReference>
<sequence>MLTVQFGQCGNQIGGKLYSKIIEDIKSTRGNESSNHEYAENSTAKWFQGTSKSGSMYARAVLVDTEKKVINKILKQKEDKWCYRASNIVSTDYSSGSANNWAYGFVKKGPEFEESVHDAVRYELELSDTVDSFLCLSGCAGGTGSGLGSFIIQSLRDEYPKKSILSTLLLPFGSGEIATQNYNILLSLAKIIDSADMVVVMENDKLHDEAVKFGNLKSHVSFPNDINEVACQKLLSVLQAANDVDNNSLNDLEHMVSKLVPHPAYKFTSIETVPLVLPSNTSLLEKSWSVQKDSSINSINWQAQFKYLRRNLLSGNLNQRRSLANILITRGVNSDKVKKNNKLVCHQLDDPYNCDELIKNDIYAQLHWLTDYDKFRHFHQNRRLLNYDKFSSLITNNSAVNKTLDVIVSKAWNSYTYGAFLHQYKKFEMEDDDFLSAFSKIEGVISSYNELER</sequence>
<evidence type="ECO:0000256" key="10">
    <source>
        <dbReference type="ARBA" id="ARBA00023242"/>
    </source>
</evidence>
<dbReference type="Proteomes" id="UP000786811">
    <property type="component" value="Unassembled WGS sequence"/>
</dbReference>
<accession>A0A8J2H7G0</accession>
<dbReference type="GO" id="GO:0005525">
    <property type="term" value="F:GTP binding"/>
    <property type="evidence" value="ECO:0007669"/>
    <property type="project" value="UniProtKB-UniRule"/>
</dbReference>
<evidence type="ECO:0000256" key="4">
    <source>
        <dbReference type="ARBA" id="ARBA00009636"/>
    </source>
</evidence>
<keyword evidence="7 14" id="KW-0547">Nucleotide-binding</keyword>
<evidence type="ECO:0000256" key="2">
    <source>
        <dbReference type="ARBA" id="ARBA00004123"/>
    </source>
</evidence>
<dbReference type="GO" id="GO:0005929">
    <property type="term" value="C:cilium"/>
    <property type="evidence" value="ECO:0007669"/>
    <property type="project" value="UniProtKB-SubCell"/>
</dbReference>
<dbReference type="PANTHER" id="PTHR11588">
    <property type="entry name" value="TUBULIN"/>
    <property type="match status" value="1"/>
</dbReference>
<dbReference type="GO" id="GO:0005874">
    <property type="term" value="C:microtubule"/>
    <property type="evidence" value="ECO:0007669"/>
    <property type="project" value="UniProtKB-KW"/>
</dbReference>
<comment type="caution">
    <text evidence="16">The sequence shown here is derived from an EMBL/GenBank/DDBJ whole genome shotgun (WGS) entry which is preliminary data.</text>
</comment>
<dbReference type="AlphaFoldDB" id="A0A8J2H7G0"/>
<evidence type="ECO:0000256" key="3">
    <source>
        <dbReference type="ARBA" id="ARBA00004138"/>
    </source>
</evidence>
<keyword evidence="8" id="KW-0970">Cilium biogenesis/degradation</keyword>
<evidence type="ECO:0000313" key="16">
    <source>
        <dbReference type="EMBL" id="CAG5082203.1"/>
    </source>
</evidence>
<keyword evidence="17" id="KW-1185">Reference proteome</keyword>
<evidence type="ECO:0000256" key="8">
    <source>
        <dbReference type="ARBA" id="ARBA00022794"/>
    </source>
</evidence>
<keyword evidence="11" id="KW-0966">Cell projection</keyword>
<dbReference type="InterPro" id="IPR008280">
    <property type="entry name" value="Tub_FtsZ_C"/>
</dbReference>
<dbReference type="Pfam" id="PF00091">
    <property type="entry name" value="Tubulin"/>
    <property type="match status" value="1"/>
</dbReference>
<dbReference type="GO" id="GO:0030030">
    <property type="term" value="P:cell projection organization"/>
    <property type="evidence" value="ECO:0007669"/>
    <property type="project" value="UniProtKB-KW"/>
</dbReference>
<dbReference type="InterPro" id="IPR036525">
    <property type="entry name" value="Tubulin/FtsZ_GTPase_sf"/>
</dbReference>
<dbReference type="Gene3D" id="3.40.50.1440">
    <property type="entry name" value="Tubulin/FtsZ, GTPase domain"/>
    <property type="match status" value="1"/>
</dbReference>
<dbReference type="PRINTS" id="PR01161">
    <property type="entry name" value="TUBULIN"/>
</dbReference>